<dbReference type="AlphaFoldDB" id="A0AAW2WDZ0"/>
<proteinExistence type="predicted"/>
<protein>
    <submittedName>
        <fullName evidence="2">Uncharacterized protein</fullName>
    </submittedName>
</protein>
<reference evidence="2" key="2">
    <citation type="journal article" date="2024" name="Plant">
        <title>Genomic evolution and insights into agronomic trait innovations of Sesamum species.</title>
        <authorList>
            <person name="Miao H."/>
            <person name="Wang L."/>
            <person name="Qu L."/>
            <person name="Liu H."/>
            <person name="Sun Y."/>
            <person name="Le M."/>
            <person name="Wang Q."/>
            <person name="Wei S."/>
            <person name="Zheng Y."/>
            <person name="Lin W."/>
            <person name="Duan Y."/>
            <person name="Cao H."/>
            <person name="Xiong S."/>
            <person name="Wang X."/>
            <person name="Wei L."/>
            <person name="Li C."/>
            <person name="Ma Q."/>
            <person name="Ju M."/>
            <person name="Zhao R."/>
            <person name="Li G."/>
            <person name="Mu C."/>
            <person name="Tian Q."/>
            <person name="Mei H."/>
            <person name="Zhang T."/>
            <person name="Gao T."/>
            <person name="Zhang H."/>
        </authorList>
    </citation>
    <scope>NUCLEOTIDE SEQUENCE</scope>
    <source>
        <strain evidence="2">KEN1</strain>
    </source>
</reference>
<gene>
    <name evidence="2" type="ORF">Slati_2436300</name>
</gene>
<dbReference type="EMBL" id="JACGWN010000008">
    <property type="protein sequence ID" value="KAL0439533.1"/>
    <property type="molecule type" value="Genomic_DNA"/>
</dbReference>
<reference evidence="2" key="1">
    <citation type="submission" date="2020-06" db="EMBL/GenBank/DDBJ databases">
        <authorList>
            <person name="Li T."/>
            <person name="Hu X."/>
            <person name="Zhang T."/>
            <person name="Song X."/>
            <person name="Zhang H."/>
            <person name="Dai N."/>
            <person name="Sheng W."/>
            <person name="Hou X."/>
            <person name="Wei L."/>
        </authorList>
    </citation>
    <scope>NUCLEOTIDE SEQUENCE</scope>
    <source>
        <strain evidence="2">KEN1</strain>
        <tissue evidence="2">Leaf</tissue>
    </source>
</reference>
<accession>A0AAW2WDZ0</accession>
<comment type="caution">
    <text evidence="2">The sequence shown here is derived from an EMBL/GenBank/DDBJ whole genome shotgun (WGS) entry which is preliminary data.</text>
</comment>
<feature type="region of interest" description="Disordered" evidence="1">
    <location>
        <begin position="1"/>
        <end position="35"/>
    </location>
</feature>
<evidence type="ECO:0000313" key="2">
    <source>
        <dbReference type="EMBL" id="KAL0439533.1"/>
    </source>
</evidence>
<sequence length="214" mass="24094">MNLQQQRAQHKSSQSSHPPQAGPESLRNPAWIKDEERKHRISSDVDGRLIIAPERNGSGDQKLKILEKIRDVLKFTDSDCHSLIFVFNKRMGNCVMLLDFLGNERRTKKDAITSDGAVRIDARTPISISVSLKLKGVRSREKQTNRYGPFEAANNMNCSIPMMISGSMDELTQLCTRNETSGLMKPRYNKHPIKRLYLSISAKGDPVSTLNSTP</sequence>
<name>A0AAW2WDZ0_9LAMI</name>
<evidence type="ECO:0000256" key="1">
    <source>
        <dbReference type="SAM" id="MobiDB-lite"/>
    </source>
</evidence>
<organism evidence="2">
    <name type="scientific">Sesamum latifolium</name>
    <dbReference type="NCBI Taxonomy" id="2727402"/>
    <lineage>
        <taxon>Eukaryota</taxon>
        <taxon>Viridiplantae</taxon>
        <taxon>Streptophyta</taxon>
        <taxon>Embryophyta</taxon>
        <taxon>Tracheophyta</taxon>
        <taxon>Spermatophyta</taxon>
        <taxon>Magnoliopsida</taxon>
        <taxon>eudicotyledons</taxon>
        <taxon>Gunneridae</taxon>
        <taxon>Pentapetalae</taxon>
        <taxon>asterids</taxon>
        <taxon>lamiids</taxon>
        <taxon>Lamiales</taxon>
        <taxon>Pedaliaceae</taxon>
        <taxon>Sesamum</taxon>
    </lineage>
</organism>